<feature type="transmembrane region" description="Helical" evidence="1">
    <location>
        <begin position="6"/>
        <end position="26"/>
    </location>
</feature>
<organism evidence="2 3">
    <name type="scientific">Clostridium sartagoforme AAU1</name>
    <dbReference type="NCBI Taxonomy" id="1202534"/>
    <lineage>
        <taxon>Bacteria</taxon>
        <taxon>Bacillati</taxon>
        <taxon>Bacillota</taxon>
        <taxon>Clostridia</taxon>
        <taxon>Eubacteriales</taxon>
        <taxon>Clostridiaceae</taxon>
        <taxon>Clostridium</taxon>
    </lineage>
</organism>
<evidence type="ECO:0000313" key="2">
    <source>
        <dbReference type="EMBL" id="EOR20573.1"/>
    </source>
</evidence>
<dbReference type="Proteomes" id="UP000013988">
    <property type="component" value="Unassembled WGS sequence"/>
</dbReference>
<keyword evidence="1" id="KW-0472">Membrane</keyword>
<dbReference type="InterPro" id="IPR024405">
    <property type="entry name" value="Phage_BhlA/UviB"/>
</dbReference>
<dbReference type="Pfam" id="PF10960">
    <property type="entry name" value="Holin_BhlA"/>
    <property type="match status" value="1"/>
</dbReference>
<evidence type="ECO:0000313" key="3">
    <source>
        <dbReference type="Proteomes" id="UP000013988"/>
    </source>
</evidence>
<keyword evidence="3" id="KW-1185">Reference proteome</keyword>
<dbReference type="AlphaFoldDB" id="R9BU23"/>
<sequence>MDALMQAAIGQGLGYALFVFLLIYVLKTTGEREKRYQDLLDAMANKFSVVENIQEDVKEIKIKVEERK</sequence>
<proteinExistence type="predicted"/>
<reference evidence="2 3" key="1">
    <citation type="submission" date="2013-03" db="EMBL/GenBank/DDBJ databases">
        <title>Whole genome shotgun sequencing of Clostridium sartagoforme AAU1.</title>
        <authorList>
            <person name="Joshi C.G."/>
            <person name="Duggirala S.M."/>
            <person name="Nathani N.M."/>
            <person name="Bhatt V.D."/>
            <person name="Patel A.K."/>
            <person name="Pandya P.R."/>
            <person name="KaPatel J.A."/>
        </authorList>
    </citation>
    <scope>NUCLEOTIDE SEQUENCE [LARGE SCALE GENOMIC DNA]</scope>
    <source>
        <strain evidence="2 3">AAU1</strain>
    </source>
</reference>
<protein>
    <submittedName>
        <fullName evidence="2">UviB-like protein</fullName>
    </submittedName>
</protein>
<dbReference type="PATRIC" id="fig|1202534.3.peg.3235"/>
<gene>
    <name evidence="2" type="ORF">A500_16320</name>
</gene>
<accession>R9BU23</accession>
<evidence type="ECO:0000256" key="1">
    <source>
        <dbReference type="SAM" id="Phobius"/>
    </source>
</evidence>
<name>R9BU23_9CLOT</name>
<dbReference type="RefSeq" id="WP_016208508.1">
    <property type="nucleotide sequence ID" value="NZ_ASRV01000194.1"/>
</dbReference>
<keyword evidence="1" id="KW-1133">Transmembrane helix</keyword>
<keyword evidence="1" id="KW-0812">Transmembrane</keyword>
<comment type="caution">
    <text evidence="2">The sequence shown here is derived from an EMBL/GenBank/DDBJ whole genome shotgun (WGS) entry which is preliminary data.</text>
</comment>
<dbReference type="OrthoDB" id="2680433at2"/>
<dbReference type="EMBL" id="ASRV01000194">
    <property type="protein sequence ID" value="EOR20573.1"/>
    <property type="molecule type" value="Genomic_DNA"/>
</dbReference>